<dbReference type="InterPro" id="IPR025878">
    <property type="entry name" value="Acyl-CoA_dh-like_C_dom"/>
</dbReference>
<evidence type="ECO:0000256" key="7">
    <source>
        <dbReference type="ARBA" id="ARBA00058683"/>
    </source>
</evidence>
<dbReference type="SUPFAM" id="SSF56645">
    <property type="entry name" value="Acyl-CoA dehydrogenase NM domain-like"/>
    <property type="match status" value="1"/>
</dbReference>
<evidence type="ECO:0000256" key="1">
    <source>
        <dbReference type="ARBA" id="ARBA00001974"/>
    </source>
</evidence>
<dbReference type="AlphaFoldDB" id="A0A7C4ASL8"/>
<dbReference type="InterPro" id="IPR006089">
    <property type="entry name" value="Acyl-CoA_DH_CS"/>
</dbReference>
<protein>
    <recommendedName>
        <fullName evidence="9">3-methylmercaptopropionyl-CoA dehydrogenase</fullName>
        <ecNumber evidence="8">1.3.99.41</ecNumber>
    </recommendedName>
</protein>
<feature type="domain" description="Acyl-CoA dehydrogenase/oxidase C-terminal" evidence="11">
    <location>
        <begin position="282"/>
        <end position="451"/>
    </location>
</feature>
<feature type="domain" description="Acyl-CoA oxidase/dehydrogenase middle" evidence="12">
    <location>
        <begin position="162"/>
        <end position="267"/>
    </location>
</feature>
<dbReference type="Pfam" id="PF02770">
    <property type="entry name" value="Acyl-CoA_dh_M"/>
    <property type="match status" value="1"/>
</dbReference>
<comment type="similarity">
    <text evidence="2 10">Belongs to the acyl-CoA dehydrogenase family.</text>
</comment>
<dbReference type="InterPro" id="IPR037069">
    <property type="entry name" value="AcylCoA_DH/ox_N_sf"/>
</dbReference>
<dbReference type="Pfam" id="PF12806">
    <property type="entry name" value="Acyl-CoA_dh_C"/>
    <property type="match status" value="1"/>
</dbReference>
<dbReference type="PANTHER" id="PTHR42803:SF3">
    <property type="entry name" value="ACYL-COA DEHYDROGENASE-RELATED"/>
    <property type="match status" value="1"/>
</dbReference>
<comment type="subunit">
    <text evidence="3">Homotetramer.</text>
</comment>
<feature type="domain" description="Acetyl-CoA dehydrogenase-like C-terminal" evidence="14">
    <location>
        <begin position="477"/>
        <end position="612"/>
    </location>
</feature>
<dbReference type="PANTHER" id="PTHR42803">
    <property type="entry name" value="ACYL-COA DEHYDROGENASE"/>
    <property type="match status" value="1"/>
</dbReference>
<dbReference type="Pfam" id="PF02771">
    <property type="entry name" value="Acyl-CoA_dh_N"/>
    <property type="match status" value="1"/>
</dbReference>
<comment type="cofactor">
    <cofactor evidence="1 10">
        <name>FAD</name>
        <dbReference type="ChEBI" id="CHEBI:57692"/>
    </cofactor>
</comment>
<name>A0A7C4ASL8_9BACT</name>
<comment type="catalytic activity">
    <reaction evidence="6">
        <text>3-(methylsulfanyl)propanoyl-CoA + oxidized [electron-transfer flavoprotein] + H(+) = 3-(methylsulfanyl)acryloyl-CoA + reduced [electron-transfer flavoprotein]</text>
        <dbReference type="Rhea" id="RHEA:52612"/>
        <dbReference type="Rhea" id="RHEA-COMP:10685"/>
        <dbReference type="Rhea" id="RHEA-COMP:10686"/>
        <dbReference type="ChEBI" id="CHEBI:15378"/>
        <dbReference type="ChEBI" id="CHEBI:57692"/>
        <dbReference type="ChEBI" id="CHEBI:58307"/>
        <dbReference type="ChEBI" id="CHEBI:82815"/>
        <dbReference type="ChEBI" id="CHEBI:84994"/>
        <dbReference type="EC" id="1.3.99.41"/>
    </reaction>
    <physiologicalReaction direction="left-to-right" evidence="6">
        <dbReference type="Rhea" id="RHEA:52613"/>
    </physiologicalReaction>
</comment>
<dbReference type="SUPFAM" id="SSF47203">
    <property type="entry name" value="Acyl-CoA dehydrogenase C-terminal domain-like"/>
    <property type="match status" value="1"/>
</dbReference>
<dbReference type="Gene3D" id="1.10.540.10">
    <property type="entry name" value="Acyl-CoA dehydrogenase/oxidase, N-terminal domain"/>
    <property type="match status" value="1"/>
</dbReference>
<dbReference type="Gene3D" id="2.40.110.10">
    <property type="entry name" value="Butyryl-CoA Dehydrogenase, subunit A, domain 2"/>
    <property type="match status" value="1"/>
</dbReference>
<feature type="domain" description="Acyl-CoA dehydrogenase/oxidase N-terminal" evidence="13">
    <location>
        <begin position="39"/>
        <end position="157"/>
    </location>
</feature>
<dbReference type="InterPro" id="IPR009075">
    <property type="entry name" value="AcylCo_DH/oxidase_C"/>
</dbReference>
<dbReference type="Pfam" id="PF00441">
    <property type="entry name" value="Acyl-CoA_dh_1"/>
    <property type="match status" value="1"/>
</dbReference>
<dbReference type="FunFam" id="2.40.110.10:FF:000031">
    <property type="entry name" value="Acyl-CoA dehydrogenase, putative"/>
    <property type="match status" value="1"/>
</dbReference>
<dbReference type="InterPro" id="IPR009100">
    <property type="entry name" value="AcylCoA_DH/oxidase_NM_dom_sf"/>
</dbReference>
<evidence type="ECO:0000256" key="5">
    <source>
        <dbReference type="ARBA" id="ARBA00022827"/>
    </source>
</evidence>
<keyword evidence="10" id="KW-0560">Oxidoreductase</keyword>
<comment type="caution">
    <text evidence="15">The sequence shown here is derived from an EMBL/GenBank/DDBJ whole genome shotgun (WGS) entry which is preliminary data.</text>
</comment>
<comment type="function">
    <text evidence="7">Involved in the assimilation of dimethylsulphoniopropionate (DMSP), an important compound in the fixation of carbon in marine phytoplankton, by mediating the conversion of 3-(methylthio)propanoyl-CoA (MMPA-CoA) to 3-(methylthio)acryloyl-CoA (MTA-CoA).</text>
</comment>
<evidence type="ECO:0000256" key="9">
    <source>
        <dbReference type="ARBA" id="ARBA00069043"/>
    </source>
</evidence>
<proteinExistence type="inferred from homology"/>
<dbReference type="EC" id="1.3.99.41" evidence="8"/>
<dbReference type="InterPro" id="IPR036250">
    <property type="entry name" value="AcylCo_DH-like_C"/>
</dbReference>
<dbReference type="PROSITE" id="PS00072">
    <property type="entry name" value="ACYL_COA_DH_1"/>
    <property type="match status" value="1"/>
</dbReference>
<evidence type="ECO:0000256" key="10">
    <source>
        <dbReference type="RuleBase" id="RU362125"/>
    </source>
</evidence>
<organism evidence="15">
    <name type="scientific">Desulfomonile tiedjei</name>
    <dbReference type="NCBI Taxonomy" id="2358"/>
    <lineage>
        <taxon>Bacteria</taxon>
        <taxon>Pseudomonadati</taxon>
        <taxon>Thermodesulfobacteriota</taxon>
        <taxon>Desulfomonilia</taxon>
        <taxon>Desulfomonilales</taxon>
        <taxon>Desulfomonilaceae</taxon>
        <taxon>Desulfomonile</taxon>
    </lineage>
</organism>
<sequence>MANLLVDERDVRFVLYEQLNIEELCQSERYAEFSRDMFDMVLDAALKLAEKVLAPTNARGDAEGVRLEGGQVYVPECFHEAYRQYCEGGWAALPVSQENGGQGFPNVMYCATMELFGSANQALMMYPGLTIGAARLIEKYGTEDQKRTYMDNMYTGEWCGTMCLTEPQAGSDVGALRTKAVRNPDGTYRISGNKIFISAGDHDLAENIVHMVLARVEGAPPGTKGISIFIVPKKRIENGTLVDNDVVPTAVEKKMGIHGSATCALNFGEKDNCIGYLLGKENEGMRIMFNMMNEARLAVGFQGLAQASASYMYALRYAKERYQGSDITMMKDPRAPKVPIIQHPDVRRMLMWMKSVTEGIRALLYYAGYCEDRVHIAKTEEEAAKYQGFLDILIPVCKAWSSDMGFRVTELGIQIHGGYGYCREYPVEQFLRDCKIASIYEGTNGIQALDLVGRKLGYKQGALFKSIVAETGNIVKLAKKNYRLKDIVEPFDDARRQLIEVTRYFGLKSITEDFMTPILYATPYLELFGDVAVGFMLLWQAIIADRRLEELYSDAKASTPEEKAELLKTNRSAAFYRGKMASAQFFANTILSLSKGKARAIMSGERSAIDLPEESFALF</sequence>
<evidence type="ECO:0000313" key="15">
    <source>
        <dbReference type="EMBL" id="HGH61646.1"/>
    </source>
</evidence>
<dbReference type="EMBL" id="DTGT01000327">
    <property type="protein sequence ID" value="HGH61646.1"/>
    <property type="molecule type" value="Genomic_DNA"/>
</dbReference>
<evidence type="ECO:0000259" key="14">
    <source>
        <dbReference type="Pfam" id="PF12806"/>
    </source>
</evidence>
<dbReference type="GO" id="GO:0050660">
    <property type="term" value="F:flavin adenine dinucleotide binding"/>
    <property type="evidence" value="ECO:0007669"/>
    <property type="project" value="InterPro"/>
</dbReference>
<evidence type="ECO:0000259" key="13">
    <source>
        <dbReference type="Pfam" id="PF02771"/>
    </source>
</evidence>
<evidence type="ECO:0000259" key="11">
    <source>
        <dbReference type="Pfam" id="PF00441"/>
    </source>
</evidence>
<gene>
    <name evidence="15" type="ORF">ENV54_10150</name>
</gene>
<dbReference type="InterPro" id="IPR052166">
    <property type="entry name" value="Diverse_Acyl-CoA_DH"/>
</dbReference>
<dbReference type="GO" id="GO:0003995">
    <property type="term" value="F:acyl-CoA dehydrogenase activity"/>
    <property type="evidence" value="ECO:0007669"/>
    <property type="project" value="InterPro"/>
</dbReference>
<evidence type="ECO:0000256" key="6">
    <source>
        <dbReference type="ARBA" id="ARBA00051388"/>
    </source>
</evidence>
<evidence type="ECO:0000256" key="2">
    <source>
        <dbReference type="ARBA" id="ARBA00009347"/>
    </source>
</evidence>
<dbReference type="InterPro" id="IPR006091">
    <property type="entry name" value="Acyl-CoA_Oxase/DH_mid-dom"/>
</dbReference>
<evidence type="ECO:0000256" key="3">
    <source>
        <dbReference type="ARBA" id="ARBA00011881"/>
    </source>
</evidence>
<evidence type="ECO:0000259" key="12">
    <source>
        <dbReference type="Pfam" id="PF02770"/>
    </source>
</evidence>
<reference evidence="15" key="1">
    <citation type="journal article" date="2020" name="mSystems">
        <title>Genome- and Community-Level Interaction Insights into Carbon Utilization and Element Cycling Functions of Hydrothermarchaeota in Hydrothermal Sediment.</title>
        <authorList>
            <person name="Zhou Z."/>
            <person name="Liu Y."/>
            <person name="Xu W."/>
            <person name="Pan J."/>
            <person name="Luo Z.H."/>
            <person name="Li M."/>
        </authorList>
    </citation>
    <scope>NUCLEOTIDE SEQUENCE [LARGE SCALE GENOMIC DNA]</scope>
    <source>
        <strain evidence="15">SpSt-769</strain>
    </source>
</reference>
<evidence type="ECO:0000256" key="4">
    <source>
        <dbReference type="ARBA" id="ARBA00022630"/>
    </source>
</evidence>
<dbReference type="InterPro" id="IPR046373">
    <property type="entry name" value="Acyl-CoA_Oxase/DH_mid-dom_sf"/>
</dbReference>
<evidence type="ECO:0000256" key="8">
    <source>
        <dbReference type="ARBA" id="ARBA00066694"/>
    </source>
</evidence>
<accession>A0A7C4ASL8</accession>
<dbReference type="Gene3D" id="1.20.140.10">
    <property type="entry name" value="Butyryl-CoA Dehydrogenase, subunit A, domain 3"/>
    <property type="match status" value="1"/>
</dbReference>
<dbReference type="InterPro" id="IPR013786">
    <property type="entry name" value="AcylCoA_DH/ox_N"/>
</dbReference>
<keyword evidence="4 10" id="KW-0285">Flavoprotein</keyword>
<keyword evidence="5 10" id="KW-0274">FAD</keyword>